<keyword evidence="2" id="KW-0378">Hydrolase</keyword>
<proteinExistence type="predicted"/>
<dbReference type="Proteomes" id="UP000225277">
    <property type="component" value="Unassembled WGS sequence"/>
</dbReference>
<evidence type="ECO:0000313" key="3">
    <source>
        <dbReference type="Proteomes" id="UP000225277"/>
    </source>
</evidence>
<evidence type="ECO:0000259" key="1">
    <source>
        <dbReference type="Pfam" id="PF13472"/>
    </source>
</evidence>
<dbReference type="SUPFAM" id="SSF52266">
    <property type="entry name" value="SGNH hydrolase"/>
    <property type="match status" value="1"/>
</dbReference>
<dbReference type="RefSeq" id="XP_023622341.1">
    <property type="nucleotide sequence ID" value="XM_023766573.1"/>
</dbReference>
<evidence type="ECO:0000313" key="2">
    <source>
        <dbReference type="EMBL" id="CZT15445.1"/>
    </source>
</evidence>
<name>A0A2D3UQF7_9PEZI</name>
<accession>A0A2D3UQF7</accession>
<organism evidence="2 3">
    <name type="scientific">Ramularia collo-cygni</name>
    <dbReference type="NCBI Taxonomy" id="112498"/>
    <lineage>
        <taxon>Eukaryota</taxon>
        <taxon>Fungi</taxon>
        <taxon>Dikarya</taxon>
        <taxon>Ascomycota</taxon>
        <taxon>Pezizomycotina</taxon>
        <taxon>Dothideomycetes</taxon>
        <taxon>Dothideomycetidae</taxon>
        <taxon>Mycosphaerellales</taxon>
        <taxon>Mycosphaerellaceae</taxon>
        <taxon>Ramularia</taxon>
    </lineage>
</organism>
<feature type="domain" description="SGNH hydrolase-type esterase" evidence="1">
    <location>
        <begin position="56"/>
        <end position="265"/>
    </location>
</feature>
<dbReference type="EMBL" id="FJUY01000001">
    <property type="protein sequence ID" value="CZT15445.1"/>
    <property type="molecule type" value="Genomic_DNA"/>
</dbReference>
<reference evidence="2 3" key="1">
    <citation type="submission" date="2016-03" db="EMBL/GenBank/DDBJ databases">
        <authorList>
            <person name="Ploux O."/>
        </authorList>
    </citation>
    <scope>NUCLEOTIDE SEQUENCE [LARGE SCALE GENOMIC DNA]</scope>
    <source>
        <strain evidence="2 3">URUG2</strain>
    </source>
</reference>
<dbReference type="PANTHER" id="PTHR14209">
    <property type="entry name" value="ISOAMYL ACETATE-HYDROLYZING ESTERASE 1"/>
    <property type="match status" value="1"/>
</dbReference>
<dbReference type="InterPro" id="IPR036514">
    <property type="entry name" value="SGNH_hydro_sf"/>
</dbReference>
<dbReference type="OrthoDB" id="671439at2759"/>
<dbReference type="InterPro" id="IPR013830">
    <property type="entry name" value="SGNH_hydro"/>
</dbReference>
<keyword evidence="3" id="KW-1185">Reference proteome</keyword>
<dbReference type="GO" id="GO:0016787">
    <property type="term" value="F:hydrolase activity"/>
    <property type="evidence" value="ECO:0007669"/>
    <property type="project" value="UniProtKB-KW"/>
</dbReference>
<gene>
    <name evidence="2" type="ORF">RCC_01303</name>
</gene>
<dbReference type="InterPro" id="IPR045136">
    <property type="entry name" value="Iah1-like"/>
</dbReference>
<dbReference type="STRING" id="112498.A0A2D3UQF7"/>
<dbReference type="AlphaFoldDB" id="A0A2D3UQF7"/>
<dbReference type="Pfam" id="PF13472">
    <property type="entry name" value="Lipase_GDSL_2"/>
    <property type="match status" value="1"/>
</dbReference>
<dbReference type="CDD" id="cd01838">
    <property type="entry name" value="Isoamyl_acetate_hydrolase_like"/>
    <property type="match status" value="1"/>
</dbReference>
<sequence length="304" mass="34345">MFIIIVRYANGREKREVWFEYRQICGCEKPSNLRFDLDDNNNATTRTAHTMDQFLLFGDSITQQSSLTFSAALSDAYIRRLDVINRGLSGYNTRQALRILPHAVPPPQVAKIRFMTVFFGANDARLPHTPGGPQQHVPLSEYRENLKAIITHPRILEHDGARLILITPPPVDERMCLESSKAEDPDFPDVFTRPAATTAQYASVVRQLGQEYNLPVVDIWSTLILRAGGMTGGVGLPIGSSELAPNPTFQSFFRDGLHLSSLGYEVLYEELMSVIENIWPEQMPSNLPFVLPGWQDQEAWLPYR</sequence>
<protein>
    <submittedName>
        <fullName evidence="2">Related to GDSL Lipase/Acylhydrolase family protein</fullName>
    </submittedName>
</protein>
<dbReference type="PANTHER" id="PTHR14209:SF19">
    <property type="entry name" value="ISOAMYL ACETATE-HYDROLYZING ESTERASE 1 HOMOLOG"/>
    <property type="match status" value="1"/>
</dbReference>
<dbReference type="Gene3D" id="3.40.50.1110">
    <property type="entry name" value="SGNH hydrolase"/>
    <property type="match status" value="1"/>
</dbReference>
<dbReference type="GeneID" id="35596577"/>